<accession>A0AAV5WIE6</accession>
<dbReference type="InterPro" id="IPR000719">
    <property type="entry name" value="Prot_kinase_dom"/>
</dbReference>
<dbReference type="Pfam" id="PF00069">
    <property type="entry name" value="Pkinase"/>
    <property type="match status" value="1"/>
</dbReference>
<comment type="caution">
    <text evidence="4">The sequence shown here is derived from an EMBL/GenBank/DDBJ whole genome shotgun (WGS) entry which is preliminary data.</text>
</comment>
<dbReference type="PROSITE" id="PS50011">
    <property type="entry name" value="PROTEIN_KINASE_DOM"/>
    <property type="match status" value="1"/>
</dbReference>
<feature type="non-terminal residue" evidence="4">
    <location>
        <position position="154"/>
    </location>
</feature>
<protein>
    <recommendedName>
        <fullName evidence="3">Protein kinase domain-containing protein</fullName>
    </recommendedName>
</protein>
<dbReference type="Proteomes" id="UP001432322">
    <property type="component" value="Unassembled WGS sequence"/>
</dbReference>
<dbReference type="SMART" id="SM00220">
    <property type="entry name" value="S_TKc"/>
    <property type="match status" value="1"/>
</dbReference>
<dbReference type="InterPro" id="IPR008271">
    <property type="entry name" value="Ser/Thr_kinase_AS"/>
</dbReference>
<dbReference type="GO" id="GO:0005524">
    <property type="term" value="F:ATP binding"/>
    <property type="evidence" value="ECO:0007669"/>
    <property type="project" value="UniProtKB-KW"/>
</dbReference>
<evidence type="ECO:0000256" key="2">
    <source>
        <dbReference type="ARBA" id="ARBA00022840"/>
    </source>
</evidence>
<dbReference type="EMBL" id="BTSY01000005">
    <property type="protein sequence ID" value="GMT30428.1"/>
    <property type="molecule type" value="Genomic_DNA"/>
</dbReference>
<keyword evidence="2" id="KW-0067">ATP-binding</keyword>
<dbReference type="AlphaFoldDB" id="A0AAV5WIE6"/>
<gene>
    <name evidence="4" type="ORF">PFISCL1PPCAC_21725</name>
</gene>
<evidence type="ECO:0000256" key="1">
    <source>
        <dbReference type="ARBA" id="ARBA00022741"/>
    </source>
</evidence>
<dbReference type="InterPro" id="IPR011009">
    <property type="entry name" value="Kinase-like_dom_sf"/>
</dbReference>
<organism evidence="4 5">
    <name type="scientific">Pristionchus fissidentatus</name>
    <dbReference type="NCBI Taxonomy" id="1538716"/>
    <lineage>
        <taxon>Eukaryota</taxon>
        <taxon>Metazoa</taxon>
        <taxon>Ecdysozoa</taxon>
        <taxon>Nematoda</taxon>
        <taxon>Chromadorea</taxon>
        <taxon>Rhabditida</taxon>
        <taxon>Rhabditina</taxon>
        <taxon>Diplogasteromorpha</taxon>
        <taxon>Diplogasteroidea</taxon>
        <taxon>Neodiplogasteridae</taxon>
        <taxon>Pristionchus</taxon>
    </lineage>
</organism>
<dbReference type="Gene3D" id="1.10.510.10">
    <property type="entry name" value="Transferase(Phosphotransferase) domain 1"/>
    <property type="match status" value="1"/>
</dbReference>
<name>A0AAV5WIE6_9BILA</name>
<evidence type="ECO:0000259" key="3">
    <source>
        <dbReference type="PROSITE" id="PS50011"/>
    </source>
</evidence>
<feature type="domain" description="Protein kinase" evidence="3">
    <location>
        <begin position="1"/>
        <end position="154"/>
    </location>
</feature>
<keyword evidence="5" id="KW-1185">Reference proteome</keyword>
<reference evidence="4" key="1">
    <citation type="submission" date="2023-10" db="EMBL/GenBank/DDBJ databases">
        <title>Genome assembly of Pristionchus species.</title>
        <authorList>
            <person name="Yoshida K."/>
            <person name="Sommer R.J."/>
        </authorList>
    </citation>
    <scope>NUCLEOTIDE SEQUENCE</scope>
    <source>
        <strain evidence="4">RS5133</strain>
    </source>
</reference>
<dbReference type="PANTHER" id="PTHR24055">
    <property type="entry name" value="MITOGEN-ACTIVATED PROTEIN KINASE"/>
    <property type="match status" value="1"/>
</dbReference>
<dbReference type="PROSITE" id="PS00108">
    <property type="entry name" value="PROTEIN_KINASE_ST"/>
    <property type="match status" value="1"/>
</dbReference>
<dbReference type="InterPro" id="IPR050117">
    <property type="entry name" value="MAPK"/>
</dbReference>
<dbReference type="SUPFAM" id="SSF56112">
    <property type="entry name" value="Protein kinase-like (PK-like)"/>
    <property type="match status" value="1"/>
</dbReference>
<keyword evidence="1" id="KW-0547">Nucleotide-binding</keyword>
<evidence type="ECO:0000313" key="5">
    <source>
        <dbReference type="Proteomes" id="UP001432322"/>
    </source>
</evidence>
<evidence type="ECO:0000313" key="4">
    <source>
        <dbReference type="EMBL" id="GMT30428.1"/>
    </source>
</evidence>
<sequence length="154" mass="17681">IYHVTEYCGRTMRKVIDSEEEVDRYDMVTVKRWVAELLRACKYLNSAGVIHRDVKPENICINDNWKLTLLDLGTARVIDRENSMTNQRGTYPYMAIEVQHEMEGCYDEKVDMWSVGAILCELLTGQILFGGGDGEAPYRIMMKKLGPVEIDVIN</sequence>
<dbReference type="GO" id="GO:0004672">
    <property type="term" value="F:protein kinase activity"/>
    <property type="evidence" value="ECO:0007669"/>
    <property type="project" value="InterPro"/>
</dbReference>
<feature type="non-terminal residue" evidence="4">
    <location>
        <position position="1"/>
    </location>
</feature>
<proteinExistence type="predicted"/>